<organism evidence="3">
    <name type="scientific">Streptomyces sp. CMC78</name>
    <dbReference type="NCBI Taxonomy" id="3231512"/>
    <lineage>
        <taxon>Bacteria</taxon>
        <taxon>Bacillati</taxon>
        <taxon>Actinomycetota</taxon>
        <taxon>Actinomycetes</taxon>
        <taxon>Kitasatosporales</taxon>
        <taxon>Streptomycetaceae</taxon>
        <taxon>Streptomyces</taxon>
    </lineage>
</organism>
<protein>
    <recommendedName>
        <fullName evidence="4">Lipoprotein</fullName>
    </recommendedName>
</protein>
<reference evidence="3" key="1">
    <citation type="submission" date="2024-07" db="EMBL/GenBank/DDBJ databases">
        <title>Complete genome sequences of cellulolytic bacteria, Kitasatospora sp. CMC57 and Streptomyces sp. CMC78, isolated from Japanese agricultural soil.</title>
        <authorList>
            <person name="Hashimoto T."/>
            <person name="Ito M."/>
            <person name="Iwamoto M."/>
            <person name="Fukahori D."/>
            <person name="Shoda T."/>
            <person name="Sakoda M."/>
            <person name="Morohoshi T."/>
            <person name="Mitsuboshi M."/>
            <person name="Nishizawa T."/>
        </authorList>
    </citation>
    <scope>NUCLEOTIDE SEQUENCE</scope>
    <source>
        <strain evidence="3">CMC78</strain>
    </source>
</reference>
<dbReference type="PROSITE" id="PS51257">
    <property type="entry name" value="PROKAR_LIPOPROTEIN"/>
    <property type="match status" value="1"/>
</dbReference>
<evidence type="ECO:0008006" key="4">
    <source>
        <dbReference type="Google" id="ProtNLM"/>
    </source>
</evidence>
<dbReference type="AlphaFoldDB" id="A0AB33KIR6"/>
<feature type="signal peptide" evidence="2">
    <location>
        <begin position="1"/>
        <end position="20"/>
    </location>
</feature>
<evidence type="ECO:0000256" key="1">
    <source>
        <dbReference type="SAM" id="MobiDB-lite"/>
    </source>
</evidence>
<dbReference type="KEGG" id="stcm:SCMC78_12220"/>
<gene>
    <name evidence="3" type="ORF">SCMC78_12220</name>
</gene>
<dbReference type="EMBL" id="AP035884">
    <property type="protein sequence ID" value="BFP51415.1"/>
    <property type="molecule type" value="Genomic_DNA"/>
</dbReference>
<name>A0AB33KIR6_9ACTN</name>
<feature type="region of interest" description="Disordered" evidence="1">
    <location>
        <begin position="230"/>
        <end position="252"/>
    </location>
</feature>
<accession>A0AB33KIR6</accession>
<dbReference type="RefSeq" id="WP_408053433.1">
    <property type="nucleotide sequence ID" value="NZ_AP035884.1"/>
</dbReference>
<proteinExistence type="predicted"/>
<evidence type="ECO:0000313" key="3">
    <source>
        <dbReference type="EMBL" id="BFP51415.1"/>
    </source>
</evidence>
<evidence type="ECO:0000256" key="2">
    <source>
        <dbReference type="SAM" id="SignalP"/>
    </source>
</evidence>
<sequence length="252" mass="26530">MSCARIFGFLGFAVSAVLLAGCSDSADTVVGPIRGEGKDRMPSRTAEDWVTYADHVVIATPTKESEVAPGQSEVDRGEGMIGRDVRMKVEKVLWSRSDPAQPAPATWQRSSSGWVFKEGDLDNRTEYALAERPRIELGHHYIIALAWRGATCSEGDPEEPARWVGLGEGSTVPYDDDTIGQGEMEGGAQSAKEVAAALSGSGDPVPRLEDELAGKSADALVAALKAARPTVASRSEAPAARALASNCESSAG</sequence>
<keyword evidence="2" id="KW-0732">Signal</keyword>
<feature type="chain" id="PRO_5044321312" description="Lipoprotein" evidence="2">
    <location>
        <begin position="21"/>
        <end position="252"/>
    </location>
</feature>